<dbReference type="RefSeq" id="WP_122237163.1">
    <property type="nucleotide sequence ID" value="NZ_RDQL01000003.1"/>
</dbReference>
<evidence type="ECO:0000313" key="4">
    <source>
        <dbReference type="Proteomes" id="UP000267035"/>
    </source>
</evidence>
<dbReference type="InterPro" id="IPR001940">
    <property type="entry name" value="Peptidase_S1C"/>
</dbReference>
<accession>A0A3M6QE47</accession>
<protein>
    <submittedName>
        <fullName evidence="2">Serine protease</fullName>
    </submittedName>
</protein>
<dbReference type="PANTHER" id="PTHR43019:SF23">
    <property type="entry name" value="PROTEASE DO-LIKE 5, CHLOROPLASTIC"/>
    <property type="match status" value="1"/>
</dbReference>
<evidence type="ECO:0000313" key="2">
    <source>
        <dbReference type="EMBL" id="RMX01393.1"/>
    </source>
</evidence>
<keyword evidence="1" id="KW-0732">Signal</keyword>
<dbReference type="PRINTS" id="PR00834">
    <property type="entry name" value="PROTEASES2C"/>
</dbReference>
<dbReference type="EMBL" id="RDQL01000003">
    <property type="protein sequence ID" value="RMX01715.1"/>
    <property type="molecule type" value="Genomic_DNA"/>
</dbReference>
<dbReference type="PANTHER" id="PTHR43019">
    <property type="entry name" value="SERINE ENDOPROTEASE DEGS"/>
    <property type="match status" value="1"/>
</dbReference>
<dbReference type="InterPro" id="IPR043504">
    <property type="entry name" value="Peptidase_S1_PA_chymotrypsin"/>
</dbReference>
<dbReference type="InterPro" id="IPR009003">
    <property type="entry name" value="Peptidase_S1_PA"/>
</dbReference>
<dbReference type="Proteomes" id="UP000267521">
    <property type="component" value="Unassembled WGS sequence"/>
</dbReference>
<proteinExistence type="predicted"/>
<evidence type="ECO:0000313" key="5">
    <source>
        <dbReference type="Proteomes" id="UP000267521"/>
    </source>
</evidence>
<dbReference type="Pfam" id="PF13365">
    <property type="entry name" value="Trypsin_2"/>
    <property type="match status" value="1"/>
</dbReference>
<sequence length="475" mass="52749">MISFLRLSSCCRRHRRYGRIFPILLAAFAAIAQPCLAQDTKAETPPSVPAAETLTDASPAAQRVYAQAREQLVQVRTLVKGSDSQSSVGSGFLIEADANARLLLTNYHVISTALLEPQRHRLVYTTGAGQQGALSIVAFDVVHDLALLRIEGEHFAHTPPLRFRPAHQAMQRGERIFALGNPLDVGFAVMEGHYNGEVERAFYPHIFFGGSLSGGMSGGPALDENGQVIGVNVATRRDGEQISFLVPSQFAQPLLERARAALATSSTPTPLKASQAYAEITRQLLAHQELLTERFIALPWQAQPDAEAPSRYQAPIPQEVFMRCWGNSSRDDETDMRSRESECTMDWGIFVRRNNTLGTLNVSHTWLDGRTIGPWRFAQQYSDLFGSQVADNYRGKDVPRRCHERFVEHNHLPMRAVLCIDGLRKLPGLYTLHLITASVNQDTQGLLSSLQVEGVSYANAMRLTEHFLKGFAWKD</sequence>
<organism evidence="2 5">
    <name type="scientific">Allofranklinella schreckenbergeri</name>
    <dbReference type="NCBI Taxonomy" id="1076744"/>
    <lineage>
        <taxon>Bacteria</taxon>
        <taxon>Pseudomonadati</taxon>
        <taxon>Pseudomonadota</taxon>
        <taxon>Betaproteobacteria</taxon>
        <taxon>Burkholderiales</taxon>
        <taxon>Comamonadaceae</taxon>
        <taxon>Allofranklinella</taxon>
    </lineage>
</organism>
<gene>
    <name evidence="3" type="ORF">EBQ25_03420</name>
    <name evidence="2" type="ORF">EBQ26_01050</name>
</gene>
<dbReference type="AlphaFoldDB" id="A0A3M6QE47"/>
<keyword evidence="4" id="KW-1185">Reference proteome</keyword>
<comment type="caution">
    <text evidence="2">The sequence shown here is derived from an EMBL/GenBank/DDBJ whole genome shotgun (WGS) entry which is preliminary data.</text>
</comment>
<dbReference type="Gene3D" id="2.40.10.10">
    <property type="entry name" value="Trypsin-like serine proteases"/>
    <property type="match status" value="2"/>
</dbReference>
<feature type="signal peptide" evidence="1">
    <location>
        <begin position="1"/>
        <end position="37"/>
    </location>
</feature>
<dbReference type="EMBL" id="RDQM01000001">
    <property type="protein sequence ID" value="RMX01393.1"/>
    <property type="molecule type" value="Genomic_DNA"/>
</dbReference>
<dbReference type="GO" id="GO:0004252">
    <property type="term" value="F:serine-type endopeptidase activity"/>
    <property type="evidence" value="ECO:0007669"/>
    <property type="project" value="InterPro"/>
</dbReference>
<dbReference type="SUPFAM" id="SSF50494">
    <property type="entry name" value="Trypsin-like serine proteases"/>
    <property type="match status" value="1"/>
</dbReference>
<keyword evidence="2" id="KW-0645">Protease</keyword>
<evidence type="ECO:0000256" key="1">
    <source>
        <dbReference type="SAM" id="SignalP"/>
    </source>
</evidence>
<feature type="chain" id="PRO_5044081707" evidence="1">
    <location>
        <begin position="38"/>
        <end position="475"/>
    </location>
</feature>
<dbReference type="Proteomes" id="UP000267035">
    <property type="component" value="Unassembled WGS sequence"/>
</dbReference>
<accession>A0A3M6QFP0</accession>
<dbReference type="GO" id="GO:0006508">
    <property type="term" value="P:proteolysis"/>
    <property type="evidence" value="ECO:0007669"/>
    <property type="project" value="UniProtKB-KW"/>
</dbReference>
<reference evidence="4 5" key="1">
    <citation type="submission" date="2018-10" db="EMBL/GenBank/DDBJ databases">
        <title>Comamonadaceae CDC group NO-1 genome sequencing and assembly.</title>
        <authorList>
            <person name="Bernier A.-M."/>
            <person name="Bernard K."/>
        </authorList>
    </citation>
    <scope>NUCLEOTIDE SEQUENCE [LARGE SCALE GENOMIC DNA]</scope>
    <source>
        <strain evidence="3 4">NML161473</strain>
        <strain evidence="2 5">NML970147</strain>
    </source>
</reference>
<keyword evidence="2" id="KW-0378">Hydrolase</keyword>
<name>A0A3M6QE47_9BURK</name>
<evidence type="ECO:0000313" key="3">
    <source>
        <dbReference type="EMBL" id="RMX01715.1"/>
    </source>
</evidence>